<reference evidence="2 3" key="1">
    <citation type="submission" date="2024-10" db="EMBL/GenBank/DDBJ databases">
        <title>The Natural Products Discovery Center: Release of the First 8490 Sequenced Strains for Exploring Actinobacteria Biosynthetic Diversity.</title>
        <authorList>
            <person name="Kalkreuter E."/>
            <person name="Kautsar S.A."/>
            <person name="Yang D."/>
            <person name="Bader C.D."/>
            <person name="Teijaro C.N."/>
            <person name="Fluegel L."/>
            <person name="Davis C.M."/>
            <person name="Simpson J.R."/>
            <person name="Lauterbach L."/>
            <person name="Steele A.D."/>
            <person name="Gui C."/>
            <person name="Meng S."/>
            <person name="Li G."/>
            <person name="Viehrig K."/>
            <person name="Ye F."/>
            <person name="Su P."/>
            <person name="Kiefer A.F."/>
            <person name="Nichols A."/>
            <person name="Cepeda A.J."/>
            <person name="Yan W."/>
            <person name="Fan B."/>
            <person name="Jiang Y."/>
            <person name="Adhikari A."/>
            <person name="Zheng C.-J."/>
            <person name="Schuster L."/>
            <person name="Cowan T.M."/>
            <person name="Smanski M.J."/>
            <person name="Chevrette M.G."/>
            <person name="De Carvalho L.P.S."/>
            <person name="Shen B."/>
        </authorList>
    </citation>
    <scope>NUCLEOTIDE SEQUENCE [LARGE SCALE GENOMIC DNA]</scope>
    <source>
        <strain evidence="2 3">NPDC000087</strain>
    </source>
</reference>
<name>A0ABW6WLI9_9ACTN</name>
<accession>A0ABW6WLI9</accession>
<sequence length="294" mass="30320">MRIFVTGASGWIGSPTVAELIKAGHQVVGLARSDASAAKVAALGAEVRRGDLDDLDGLRAAAADSDGVIHLGYNHADFSPGGMAAAAAMDRAAIDAFGDTLAGTGKPLVIASGVIGLVNGRSATELDRPDDGLHPRVASAAATLALADRGVRSAVVRFAPTVHGRGDHGFMAVLVDIARRTGVSGYPGDGANRWPAVHVLDAAALLRLVVEQATPGSVWHAIADEGVPTREIAEAIGRATGIPVKPVAAEQFEWLAMFFSMDVPITSEITRQTLGWTPTHPSLIEDLDAGAYTS</sequence>
<dbReference type="Pfam" id="PF13460">
    <property type="entry name" value="NAD_binding_10"/>
    <property type="match status" value="1"/>
</dbReference>
<dbReference type="InterPro" id="IPR051783">
    <property type="entry name" value="NAD(P)-dependent_oxidoreduct"/>
</dbReference>
<evidence type="ECO:0000313" key="2">
    <source>
        <dbReference type="EMBL" id="MFF5293519.1"/>
    </source>
</evidence>
<dbReference type="Proteomes" id="UP001602245">
    <property type="component" value="Unassembled WGS sequence"/>
</dbReference>
<protein>
    <submittedName>
        <fullName evidence="2">SDR family oxidoreductase</fullName>
    </submittedName>
</protein>
<dbReference type="SUPFAM" id="SSF51735">
    <property type="entry name" value="NAD(P)-binding Rossmann-fold domains"/>
    <property type="match status" value="1"/>
</dbReference>
<feature type="domain" description="NAD(P)-binding" evidence="1">
    <location>
        <begin position="7"/>
        <end position="95"/>
    </location>
</feature>
<dbReference type="EMBL" id="JBIAZU010000005">
    <property type="protein sequence ID" value="MFF5293519.1"/>
    <property type="molecule type" value="Genomic_DNA"/>
</dbReference>
<comment type="caution">
    <text evidence="2">The sequence shown here is derived from an EMBL/GenBank/DDBJ whole genome shotgun (WGS) entry which is preliminary data.</text>
</comment>
<evidence type="ECO:0000259" key="1">
    <source>
        <dbReference type="Pfam" id="PF13460"/>
    </source>
</evidence>
<dbReference type="RefSeq" id="WP_020518077.1">
    <property type="nucleotide sequence ID" value="NZ_JBIAZU010000005.1"/>
</dbReference>
<dbReference type="InterPro" id="IPR036291">
    <property type="entry name" value="NAD(P)-bd_dom_sf"/>
</dbReference>
<dbReference type="PANTHER" id="PTHR48079">
    <property type="entry name" value="PROTEIN YEEZ"/>
    <property type="match status" value="1"/>
</dbReference>
<keyword evidence="3" id="KW-1185">Reference proteome</keyword>
<dbReference type="InterPro" id="IPR016040">
    <property type="entry name" value="NAD(P)-bd_dom"/>
</dbReference>
<gene>
    <name evidence="2" type="ORF">ACFY35_29145</name>
</gene>
<dbReference type="PANTHER" id="PTHR48079:SF6">
    <property type="entry name" value="NAD(P)-BINDING DOMAIN-CONTAINING PROTEIN-RELATED"/>
    <property type="match status" value="1"/>
</dbReference>
<evidence type="ECO:0000313" key="3">
    <source>
        <dbReference type="Proteomes" id="UP001602245"/>
    </source>
</evidence>
<dbReference type="Gene3D" id="3.40.50.720">
    <property type="entry name" value="NAD(P)-binding Rossmann-like Domain"/>
    <property type="match status" value="1"/>
</dbReference>
<dbReference type="CDD" id="cd05262">
    <property type="entry name" value="SDR_a7"/>
    <property type="match status" value="1"/>
</dbReference>
<proteinExistence type="predicted"/>
<organism evidence="2 3">
    <name type="scientific">Paractinoplanes globisporus</name>
    <dbReference type="NCBI Taxonomy" id="113565"/>
    <lineage>
        <taxon>Bacteria</taxon>
        <taxon>Bacillati</taxon>
        <taxon>Actinomycetota</taxon>
        <taxon>Actinomycetes</taxon>
        <taxon>Micromonosporales</taxon>
        <taxon>Micromonosporaceae</taxon>
        <taxon>Paractinoplanes</taxon>
    </lineage>
</organism>